<sequence>DNAFINFFGIFLIIQPSIIHELINYNTAYTLSYTLLYITHKDVCTWFVQPGTSEKVHIP</sequence>
<organism evidence="1 2">
    <name type="scientific">Candidatus Methanogaster sp</name>
    <dbReference type="NCBI Taxonomy" id="3386292"/>
    <lineage>
        <taxon>Archaea</taxon>
        <taxon>Methanobacteriati</taxon>
        <taxon>Methanobacteriota</taxon>
        <taxon>Stenosarchaea group</taxon>
        <taxon>Methanomicrobia</taxon>
        <taxon>Methanosarcinales</taxon>
        <taxon>ANME-2 cluster</taxon>
        <taxon>Candidatus Methanogasteraceae</taxon>
        <taxon>Candidatus Methanogaster</taxon>
    </lineage>
</organism>
<evidence type="ECO:0000313" key="1">
    <source>
        <dbReference type="EMBL" id="PXF56479.1"/>
    </source>
</evidence>
<reference evidence="1" key="1">
    <citation type="submission" date="2018-01" db="EMBL/GenBank/DDBJ databases">
        <authorList>
            <person name="Krukenberg V."/>
        </authorList>
    </citation>
    <scope>NUCLEOTIDE SEQUENCE</scope>
    <source>
        <strain evidence="1">E20ANME2</strain>
    </source>
</reference>
<comment type="caution">
    <text evidence="1">The sequence shown here is derived from an EMBL/GenBank/DDBJ whole genome shotgun (WGS) entry which is preliminary data.</text>
</comment>
<evidence type="ECO:0000313" key="2">
    <source>
        <dbReference type="Proteomes" id="UP000248329"/>
    </source>
</evidence>
<protein>
    <submittedName>
        <fullName evidence="1">Uncharacterized protein</fullName>
    </submittedName>
</protein>
<proteinExistence type="predicted"/>
<dbReference type="EMBL" id="PQXF01000102">
    <property type="protein sequence ID" value="PXF56479.1"/>
    <property type="molecule type" value="Genomic_DNA"/>
</dbReference>
<name>A0AC61KY28_9EURY</name>
<feature type="non-terminal residue" evidence="1">
    <location>
        <position position="1"/>
    </location>
</feature>
<accession>A0AC61KY28</accession>
<dbReference type="Proteomes" id="UP000248329">
    <property type="component" value="Unassembled WGS sequence"/>
</dbReference>
<gene>
    <name evidence="1" type="ORF">C4B59_16820</name>
</gene>